<comment type="caution">
    <text evidence="1">The sequence shown here is derived from an EMBL/GenBank/DDBJ whole genome shotgun (WGS) entry which is preliminary data.</text>
</comment>
<sequence length="391" mass="45742">MKISILAQTDFIQKSPTLKEEFDNLSGKAAGICYMPADLNTLLNEPDEKTKARINQTKNSKHLSVYDHASISLYLEDIPKALAMVLNNEKMYNTSEKSARYTKMVLKEEEKELYNKWLNKFKELITAKYQEKYPKFFTNNKIEKLAQENARYLISVFTPTSMLYTVQYGQLNRVYHFLMNELETQTDNKFRNALKPYIKEFCEAVSKVTGLVDERINADDKKRKLSLFSDYTPFEEFGDTYSTRYKASFAELAQAQRHRTIWYSMSLLETDEFYLPKILRNDEKLCKEWLEDCKKQSSVLPQGMLININEQGTLENFILKMKERKCSFAQLEINDVTNGTLKKYIEELERKNHPRKDTLKAYSKGARCTFPDYTCPSPCGFIEGINETREI</sequence>
<dbReference type="GO" id="GO:0004799">
    <property type="term" value="F:thymidylate synthase activity"/>
    <property type="evidence" value="ECO:0007669"/>
    <property type="project" value="TreeGrafter"/>
</dbReference>
<dbReference type="Pfam" id="PF02511">
    <property type="entry name" value="Thy1"/>
    <property type="match status" value="1"/>
</dbReference>
<accession>A0A9D1NDH4</accession>
<reference evidence="1" key="2">
    <citation type="journal article" date="2021" name="PeerJ">
        <title>Extensive microbial diversity within the chicken gut microbiome revealed by metagenomics and culture.</title>
        <authorList>
            <person name="Gilroy R."/>
            <person name="Ravi A."/>
            <person name="Getino M."/>
            <person name="Pursley I."/>
            <person name="Horton D.L."/>
            <person name="Alikhan N.F."/>
            <person name="Baker D."/>
            <person name="Gharbi K."/>
            <person name="Hall N."/>
            <person name="Watson M."/>
            <person name="Adriaenssens E.M."/>
            <person name="Foster-Nyarko E."/>
            <person name="Jarju S."/>
            <person name="Secka A."/>
            <person name="Antonio M."/>
            <person name="Oren A."/>
            <person name="Chaudhuri R.R."/>
            <person name="La Ragione R."/>
            <person name="Hildebrand F."/>
            <person name="Pallen M.J."/>
        </authorList>
    </citation>
    <scope>NUCLEOTIDE SEQUENCE</scope>
    <source>
        <strain evidence="1">CHK186-9395</strain>
    </source>
</reference>
<dbReference type="InterPro" id="IPR003669">
    <property type="entry name" value="Thymidylate_synthase_ThyX"/>
</dbReference>
<reference evidence="1" key="1">
    <citation type="submission" date="2020-10" db="EMBL/GenBank/DDBJ databases">
        <authorList>
            <person name="Gilroy R."/>
        </authorList>
    </citation>
    <scope>NUCLEOTIDE SEQUENCE</scope>
    <source>
        <strain evidence="1">CHK186-9395</strain>
    </source>
</reference>
<dbReference type="InterPro" id="IPR036098">
    <property type="entry name" value="Thymidylate_synthase_ThyX_sf"/>
</dbReference>
<dbReference type="PROSITE" id="PS51331">
    <property type="entry name" value="THYX"/>
    <property type="match status" value="1"/>
</dbReference>
<dbReference type="PANTHER" id="PTHR34934">
    <property type="entry name" value="FLAVIN-DEPENDENT THYMIDYLATE SYNTHASE"/>
    <property type="match status" value="1"/>
</dbReference>
<name>A0A9D1NDH4_9FIRM</name>
<evidence type="ECO:0000313" key="1">
    <source>
        <dbReference type="EMBL" id="HIV01097.1"/>
    </source>
</evidence>
<dbReference type="Gene3D" id="3.30.1360.170">
    <property type="match status" value="1"/>
</dbReference>
<dbReference type="GO" id="GO:0050797">
    <property type="term" value="F:thymidylate synthase (FAD) activity"/>
    <property type="evidence" value="ECO:0007669"/>
    <property type="project" value="InterPro"/>
</dbReference>
<dbReference type="AlphaFoldDB" id="A0A9D1NDH4"/>
<dbReference type="GO" id="GO:0050660">
    <property type="term" value="F:flavin adenine dinucleotide binding"/>
    <property type="evidence" value="ECO:0007669"/>
    <property type="project" value="InterPro"/>
</dbReference>
<evidence type="ECO:0000313" key="2">
    <source>
        <dbReference type="Proteomes" id="UP000886861"/>
    </source>
</evidence>
<proteinExistence type="predicted"/>
<dbReference type="GO" id="GO:0006231">
    <property type="term" value="P:dTMP biosynthetic process"/>
    <property type="evidence" value="ECO:0007669"/>
    <property type="project" value="InterPro"/>
</dbReference>
<dbReference type="EMBL" id="DVOJ01000004">
    <property type="protein sequence ID" value="HIV01097.1"/>
    <property type="molecule type" value="Genomic_DNA"/>
</dbReference>
<dbReference type="GO" id="GO:0070402">
    <property type="term" value="F:NADPH binding"/>
    <property type="evidence" value="ECO:0007669"/>
    <property type="project" value="TreeGrafter"/>
</dbReference>
<dbReference type="PANTHER" id="PTHR34934:SF1">
    <property type="entry name" value="FLAVIN-DEPENDENT THYMIDYLATE SYNTHASE"/>
    <property type="match status" value="1"/>
</dbReference>
<dbReference type="SUPFAM" id="SSF69796">
    <property type="entry name" value="Thymidylate synthase-complementing protein Thy1"/>
    <property type="match status" value="2"/>
</dbReference>
<gene>
    <name evidence="1" type="ORF">IAA62_00870</name>
</gene>
<protein>
    <submittedName>
        <fullName evidence="1">FAD-dependent thymidylate synthase</fullName>
    </submittedName>
</protein>
<dbReference type="Proteomes" id="UP000886861">
    <property type="component" value="Unassembled WGS sequence"/>
</dbReference>
<organism evidence="1 2">
    <name type="scientific">Candidatus Caccopulliclostridium gallistercoris</name>
    <dbReference type="NCBI Taxonomy" id="2840719"/>
    <lineage>
        <taxon>Bacteria</taxon>
        <taxon>Bacillati</taxon>
        <taxon>Bacillota</taxon>
        <taxon>Clostridia</taxon>
        <taxon>Candidatus Caccopulliclostridium</taxon>
    </lineage>
</organism>